<name>A0AAE3UCW8_9BACT</name>
<evidence type="ECO:0000313" key="2">
    <source>
        <dbReference type="EMBL" id="MDJ1485269.1"/>
    </source>
</evidence>
<evidence type="ECO:0000259" key="1">
    <source>
        <dbReference type="Pfam" id="PF18922"/>
    </source>
</evidence>
<sequence length="266" mass="31816">MKKNKRQRVAIVIPIYEEQPHQDEISVLKYFLKLFRKYPIVFMKKEGLDVGVYQTVIDEIKHPSIIFEEFSWNGYLEYNRLMVEKSFYKRFLHYEYILIAHLDAFAFSDDLEDWCNKGYDYIGSVIHNIPFVEDYIKTSRLLRWLQKKNYLKVSDFQNGGFSLRKVTAFYRSCSFYGPLIKRSNLVYSEDFFWSVRLPQMNPFFRVAPESTARSFSIELPKENDENFVSVRDSVKSLPFGCHGWKKHGYSFWKPILEKNMQTKLSD</sequence>
<gene>
    <name evidence="2" type="ORF">QNI16_32560</name>
</gene>
<reference evidence="2" key="1">
    <citation type="submission" date="2023-05" db="EMBL/GenBank/DDBJ databases">
        <authorList>
            <person name="Zhang X."/>
        </authorList>
    </citation>
    <scope>NUCLEOTIDE SEQUENCE</scope>
    <source>
        <strain evidence="2">YF14B1</strain>
    </source>
</reference>
<dbReference type="EMBL" id="JASJOS010000019">
    <property type="protein sequence ID" value="MDJ1485269.1"/>
    <property type="molecule type" value="Genomic_DNA"/>
</dbReference>
<dbReference type="Pfam" id="PF18922">
    <property type="entry name" value="DUF5672"/>
    <property type="match status" value="1"/>
</dbReference>
<dbReference type="Proteomes" id="UP001241110">
    <property type="component" value="Unassembled WGS sequence"/>
</dbReference>
<evidence type="ECO:0000313" key="3">
    <source>
        <dbReference type="Proteomes" id="UP001241110"/>
    </source>
</evidence>
<comment type="caution">
    <text evidence="2">The sequence shown here is derived from an EMBL/GenBank/DDBJ whole genome shotgun (WGS) entry which is preliminary data.</text>
</comment>
<proteinExistence type="predicted"/>
<dbReference type="RefSeq" id="WP_313987593.1">
    <property type="nucleotide sequence ID" value="NZ_JASJOS010000019.1"/>
</dbReference>
<feature type="domain" description="DUF5672" evidence="1">
    <location>
        <begin position="74"/>
        <end position="242"/>
    </location>
</feature>
<organism evidence="2 3">
    <name type="scientific">Xanthocytophaga flava</name>
    <dbReference type="NCBI Taxonomy" id="3048013"/>
    <lineage>
        <taxon>Bacteria</taxon>
        <taxon>Pseudomonadati</taxon>
        <taxon>Bacteroidota</taxon>
        <taxon>Cytophagia</taxon>
        <taxon>Cytophagales</taxon>
        <taxon>Rhodocytophagaceae</taxon>
        <taxon>Xanthocytophaga</taxon>
    </lineage>
</organism>
<dbReference type="InterPro" id="IPR043729">
    <property type="entry name" value="DUF5672"/>
</dbReference>
<protein>
    <submittedName>
        <fullName evidence="2">DUF5672 family protein</fullName>
    </submittedName>
</protein>
<dbReference type="AlphaFoldDB" id="A0AAE3UCW8"/>
<accession>A0AAE3UCW8</accession>